<evidence type="ECO:0000313" key="2">
    <source>
        <dbReference type="Proteomes" id="UP001472677"/>
    </source>
</evidence>
<reference evidence="1 2" key="1">
    <citation type="journal article" date="2024" name="G3 (Bethesda)">
        <title>Genome assembly of Hibiscus sabdariffa L. provides insights into metabolisms of medicinal natural products.</title>
        <authorList>
            <person name="Kim T."/>
        </authorList>
    </citation>
    <scope>NUCLEOTIDE SEQUENCE [LARGE SCALE GENOMIC DNA]</scope>
    <source>
        <strain evidence="1">TK-2024</strain>
        <tissue evidence="1">Old leaves</tissue>
    </source>
</reference>
<keyword evidence="2" id="KW-1185">Reference proteome</keyword>
<protein>
    <submittedName>
        <fullName evidence="1">Uncharacterized protein</fullName>
    </submittedName>
</protein>
<gene>
    <name evidence="1" type="ORF">V6N12_012747</name>
</gene>
<dbReference type="Proteomes" id="UP001472677">
    <property type="component" value="Unassembled WGS sequence"/>
</dbReference>
<name>A0ABR2DEF9_9ROSI</name>
<dbReference type="EMBL" id="JBBPBM010000029">
    <property type="protein sequence ID" value="KAK8536085.1"/>
    <property type="molecule type" value="Genomic_DNA"/>
</dbReference>
<evidence type="ECO:0000313" key="1">
    <source>
        <dbReference type="EMBL" id="KAK8536085.1"/>
    </source>
</evidence>
<sequence>MGNDESFCEGFGSGEVVLDGGDYGRELGFKELPMMGENGNGYLMGAAMVLSFEYVISMKLAGDKVGAAGSRIRHPRGLAVCTILPETMRVAM</sequence>
<proteinExistence type="predicted"/>
<accession>A0ABR2DEF9</accession>
<organism evidence="1 2">
    <name type="scientific">Hibiscus sabdariffa</name>
    <name type="common">roselle</name>
    <dbReference type="NCBI Taxonomy" id="183260"/>
    <lineage>
        <taxon>Eukaryota</taxon>
        <taxon>Viridiplantae</taxon>
        <taxon>Streptophyta</taxon>
        <taxon>Embryophyta</taxon>
        <taxon>Tracheophyta</taxon>
        <taxon>Spermatophyta</taxon>
        <taxon>Magnoliopsida</taxon>
        <taxon>eudicotyledons</taxon>
        <taxon>Gunneridae</taxon>
        <taxon>Pentapetalae</taxon>
        <taxon>rosids</taxon>
        <taxon>malvids</taxon>
        <taxon>Malvales</taxon>
        <taxon>Malvaceae</taxon>
        <taxon>Malvoideae</taxon>
        <taxon>Hibiscus</taxon>
    </lineage>
</organism>
<comment type="caution">
    <text evidence="1">The sequence shown here is derived from an EMBL/GenBank/DDBJ whole genome shotgun (WGS) entry which is preliminary data.</text>
</comment>